<dbReference type="OrthoDB" id="164847at2"/>
<dbReference type="AlphaFoldDB" id="A0A1I4M1Y0"/>
<name>A0A1I4M1Y0_9FIRM</name>
<evidence type="ECO:0000313" key="1">
    <source>
        <dbReference type="EMBL" id="SFL97200.1"/>
    </source>
</evidence>
<protein>
    <recommendedName>
        <fullName evidence="3">DUF3006 domain-containing protein</fullName>
    </recommendedName>
</protein>
<dbReference type="Proteomes" id="UP000199520">
    <property type="component" value="Unassembled WGS sequence"/>
</dbReference>
<evidence type="ECO:0008006" key="3">
    <source>
        <dbReference type="Google" id="ProtNLM"/>
    </source>
</evidence>
<dbReference type="InterPro" id="IPR021377">
    <property type="entry name" value="DUF3006"/>
</dbReference>
<dbReference type="Pfam" id="PF11213">
    <property type="entry name" value="DUF3006"/>
    <property type="match status" value="1"/>
</dbReference>
<dbReference type="EMBL" id="FOTS01000029">
    <property type="protein sequence ID" value="SFL97200.1"/>
    <property type="molecule type" value="Genomic_DNA"/>
</dbReference>
<keyword evidence="2" id="KW-1185">Reference proteome</keyword>
<accession>A0A1I4M1Y0</accession>
<proteinExistence type="predicted"/>
<gene>
    <name evidence="1" type="ORF">SAMN04490355_10297</name>
</gene>
<dbReference type="STRING" id="1123291.SAMN04490355_10297"/>
<sequence length="75" mass="8580">MKVLAVIDRFEGKKAVLMLGDEEFQVVWPRESLPSEAREGDFITMELQVNNEATTAAKEEAERLLKELLKENQES</sequence>
<dbReference type="RefSeq" id="WP_090939081.1">
    <property type="nucleotide sequence ID" value="NZ_FOTS01000029.1"/>
</dbReference>
<dbReference type="Gene3D" id="6.20.120.50">
    <property type="match status" value="1"/>
</dbReference>
<organism evidence="1 2">
    <name type="scientific">Pelosinus propionicus DSM 13327</name>
    <dbReference type="NCBI Taxonomy" id="1123291"/>
    <lineage>
        <taxon>Bacteria</taxon>
        <taxon>Bacillati</taxon>
        <taxon>Bacillota</taxon>
        <taxon>Negativicutes</taxon>
        <taxon>Selenomonadales</taxon>
        <taxon>Sporomusaceae</taxon>
        <taxon>Pelosinus</taxon>
    </lineage>
</organism>
<reference evidence="2" key="1">
    <citation type="submission" date="2016-10" db="EMBL/GenBank/DDBJ databases">
        <authorList>
            <person name="Varghese N."/>
            <person name="Submissions S."/>
        </authorList>
    </citation>
    <scope>NUCLEOTIDE SEQUENCE [LARGE SCALE GENOMIC DNA]</scope>
    <source>
        <strain evidence="2">DSM 13327</strain>
    </source>
</reference>
<evidence type="ECO:0000313" key="2">
    <source>
        <dbReference type="Proteomes" id="UP000199520"/>
    </source>
</evidence>